<dbReference type="AlphaFoldDB" id="A0A9Q0Z623"/>
<evidence type="ECO:0000256" key="1">
    <source>
        <dbReference type="SAM" id="Phobius"/>
    </source>
</evidence>
<evidence type="ECO:0000313" key="3">
    <source>
        <dbReference type="Proteomes" id="UP001151752"/>
    </source>
</evidence>
<name>A0A9Q0Z623_9ROSI</name>
<feature type="transmembrane region" description="Helical" evidence="1">
    <location>
        <begin position="57"/>
        <end position="81"/>
    </location>
</feature>
<reference evidence="2" key="1">
    <citation type="submission" date="2022-11" db="EMBL/GenBank/DDBJ databases">
        <authorList>
            <person name="Hyden B.L."/>
            <person name="Feng K."/>
            <person name="Yates T."/>
            <person name="Jawdy S."/>
            <person name="Smart L.B."/>
            <person name="Muchero W."/>
        </authorList>
    </citation>
    <scope>NUCLEOTIDE SEQUENCE</scope>
    <source>
        <tissue evidence="2">Shoot tip</tissue>
    </source>
</reference>
<sequence length="89" mass="10108">MIFLIWNTIALTASTFLLLCLTYDYPYFLEVLIAAISMMGTYSSGIYCITPNESVSFRLLFVVVTAPIVIRFLIWVVAFAARRPSSRML</sequence>
<dbReference type="EMBL" id="JAPFFM010000013">
    <property type="protein sequence ID" value="KAJ6722621.1"/>
    <property type="molecule type" value="Genomic_DNA"/>
</dbReference>
<keyword evidence="1" id="KW-1133">Transmembrane helix</keyword>
<keyword evidence="3" id="KW-1185">Reference proteome</keyword>
<keyword evidence="1" id="KW-0812">Transmembrane</keyword>
<reference evidence="2" key="2">
    <citation type="journal article" date="2023" name="Int. J. Mol. Sci.">
        <title>De Novo Assembly and Annotation of 11 Diverse Shrub Willow (Salix) Genomes Reveals Novel Gene Organization in Sex-Linked Regions.</title>
        <authorList>
            <person name="Hyden B."/>
            <person name="Feng K."/>
            <person name="Yates T.B."/>
            <person name="Jawdy S."/>
            <person name="Cereghino C."/>
            <person name="Smart L.B."/>
            <person name="Muchero W."/>
        </authorList>
    </citation>
    <scope>NUCLEOTIDE SEQUENCE</scope>
    <source>
        <tissue evidence="2">Shoot tip</tissue>
    </source>
</reference>
<dbReference type="Proteomes" id="UP001151752">
    <property type="component" value="Chromosome 14"/>
</dbReference>
<feature type="non-terminal residue" evidence="2">
    <location>
        <position position="89"/>
    </location>
</feature>
<feature type="transmembrane region" description="Helical" evidence="1">
    <location>
        <begin position="32"/>
        <end position="50"/>
    </location>
</feature>
<evidence type="ECO:0000313" key="2">
    <source>
        <dbReference type="EMBL" id="KAJ6722621.1"/>
    </source>
</evidence>
<organism evidence="2 3">
    <name type="scientific">Salix koriyanagi</name>
    <dbReference type="NCBI Taxonomy" id="2511006"/>
    <lineage>
        <taxon>Eukaryota</taxon>
        <taxon>Viridiplantae</taxon>
        <taxon>Streptophyta</taxon>
        <taxon>Embryophyta</taxon>
        <taxon>Tracheophyta</taxon>
        <taxon>Spermatophyta</taxon>
        <taxon>Magnoliopsida</taxon>
        <taxon>eudicotyledons</taxon>
        <taxon>Gunneridae</taxon>
        <taxon>Pentapetalae</taxon>
        <taxon>rosids</taxon>
        <taxon>fabids</taxon>
        <taxon>Malpighiales</taxon>
        <taxon>Salicaceae</taxon>
        <taxon>Saliceae</taxon>
        <taxon>Salix</taxon>
    </lineage>
</organism>
<protein>
    <submittedName>
        <fullName evidence="2">Uncharacterized protein</fullName>
    </submittedName>
</protein>
<proteinExistence type="predicted"/>
<keyword evidence="1" id="KW-0472">Membrane</keyword>
<accession>A0A9Q0Z623</accession>
<comment type="caution">
    <text evidence="2">The sequence shown here is derived from an EMBL/GenBank/DDBJ whole genome shotgun (WGS) entry which is preliminary data.</text>
</comment>
<gene>
    <name evidence="2" type="ORF">OIU74_007256</name>
</gene>